<keyword evidence="2 6" id="KW-0436">Ligase</keyword>
<dbReference type="RefSeq" id="WP_270077090.1">
    <property type="nucleotide sequence ID" value="NZ_CP115174.1"/>
</dbReference>
<feature type="binding site" evidence="6">
    <location>
        <position position="46"/>
    </location>
    <ligand>
        <name>ATP</name>
        <dbReference type="ChEBI" id="CHEBI:30616"/>
    </ligand>
</feature>
<evidence type="ECO:0000256" key="2">
    <source>
        <dbReference type="ARBA" id="ARBA00022598"/>
    </source>
</evidence>
<keyword evidence="1 6" id="KW-0816">Tricarboxylic acid cycle</keyword>
<dbReference type="Pfam" id="PF08442">
    <property type="entry name" value="ATP-grasp_2"/>
    <property type="match status" value="1"/>
</dbReference>
<dbReference type="EC" id="6.2.1.5" evidence="6"/>
<evidence type="ECO:0000313" key="10">
    <source>
        <dbReference type="Proteomes" id="UP001210865"/>
    </source>
</evidence>
<comment type="subunit">
    <text evidence="6">Heterotetramer of two alpha and two beta subunits.</text>
</comment>
<name>A0ABY7NPE2_9SPHN</name>
<comment type="pathway">
    <text evidence="6">Carbohydrate metabolism; tricarboxylic acid cycle; succinate from succinyl-CoA (ligase route): step 1/1.</text>
</comment>
<dbReference type="Pfam" id="PF00549">
    <property type="entry name" value="Ligase_CoA"/>
    <property type="match status" value="1"/>
</dbReference>
<dbReference type="NCBIfam" id="TIGR01016">
    <property type="entry name" value="sucCoAbeta"/>
    <property type="match status" value="1"/>
</dbReference>
<dbReference type="InterPro" id="IPR005809">
    <property type="entry name" value="Succ_CoA_ligase-like_bsu"/>
</dbReference>
<dbReference type="PROSITE" id="PS50975">
    <property type="entry name" value="ATP_GRASP"/>
    <property type="match status" value="1"/>
</dbReference>
<dbReference type="Gene3D" id="3.30.1490.20">
    <property type="entry name" value="ATP-grasp fold, A domain"/>
    <property type="match status" value="1"/>
</dbReference>
<comment type="catalytic activity">
    <reaction evidence="6">
        <text>GTP + succinate + CoA = succinyl-CoA + GDP + phosphate</text>
        <dbReference type="Rhea" id="RHEA:22120"/>
        <dbReference type="ChEBI" id="CHEBI:30031"/>
        <dbReference type="ChEBI" id="CHEBI:37565"/>
        <dbReference type="ChEBI" id="CHEBI:43474"/>
        <dbReference type="ChEBI" id="CHEBI:57287"/>
        <dbReference type="ChEBI" id="CHEBI:57292"/>
        <dbReference type="ChEBI" id="CHEBI:58189"/>
    </reaction>
</comment>
<sequence length="404" mass="42490">MNIHEYQAKELLAKFGVAVPAGHAALSVDEAVAAAGKLPGPMFVVKAQIHAGGRGKGKFKELPADAKGGVRLTKSLDEVKAAATEMLGNTLVTIQTGEQGKQVNRLYVTDGADIEKEYYLSMLVDRATGRIAMVVSTEGGMDIEAVAHDTPEKIQTITIDPAEGFMPHHGRAVAFALNLSGDLAKQAQKLASQLYDAFLATDMAMLEVNPLVETKPDASGKAELLVLDAKVSFDSNALFRHKDILELRDLTEEDPAEVEASKYDLAYIKLDGDIGCMVNGAGLAMATMDIIKLNGAFPANFLDVGGGATTEKVTAAFKIILADPAVKGILVNIFGGIMKCDIIAEGIIAAAKEVNLSVPLVVRLEGTNVEKGKEILAGSGLAIVPADDLGDAARKIVAEVKQAA</sequence>
<dbReference type="InterPro" id="IPR016102">
    <property type="entry name" value="Succinyl-CoA_synth-like"/>
</dbReference>
<feature type="binding site" evidence="6">
    <location>
        <position position="209"/>
    </location>
    <ligand>
        <name>Mg(2+)</name>
        <dbReference type="ChEBI" id="CHEBI:18420"/>
    </ligand>
</feature>
<proteinExistence type="inferred from homology"/>
<dbReference type="HAMAP" id="MF_00558">
    <property type="entry name" value="Succ_CoA_beta"/>
    <property type="match status" value="1"/>
</dbReference>
<dbReference type="NCBIfam" id="NF001913">
    <property type="entry name" value="PRK00696.1"/>
    <property type="match status" value="1"/>
</dbReference>
<evidence type="ECO:0000313" key="9">
    <source>
        <dbReference type="EMBL" id="WBO22447.1"/>
    </source>
</evidence>
<keyword evidence="3 6" id="KW-0479">Metal-binding</keyword>
<comment type="catalytic activity">
    <reaction evidence="6">
        <text>succinate + ATP + CoA = succinyl-CoA + ADP + phosphate</text>
        <dbReference type="Rhea" id="RHEA:17661"/>
        <dbReference type="ChEBI" id="CHEBI:30031"/>
        <dbReference type="ChEBI" id="CHEBI:30616"/>
        <dbReference type="ChEBI" id="CHEBI:43474"/>
        <dbReference type="ChEBI" id="CHEBI:57287"/>
        <dbReference type="ChEBI" id="CHEBI:57292"/>
        <dbReference type="ChEBI" id="CHEBI:456216"/>
        <dbReference type="EC" id="6.2.1.5"/>
    </reaction>
</comment>
<keyword evidence="10" id="KW-1185">Reference proteome</keyword>
<comment type="cofactor">
    <cofactor evidence="6">
        <name>Mg(2+)</name>
        <dbReference type="ChEBI" id="CHEBI:18420"/>
    </cofactor>
    <text evidence="6">Binds 1 Mg(2+) ion per subunit.</text>
</comment>
<dbReference type="SUPFAM" id="SSF52210">
    <property type="entry name" value="Succinyl-CoA synthetase domains"/>
    <property type="match status" value="1"/>
</dbReference>
<accession>A0ABY7NPE2</accession>
<dbReference type="Proteomes" id="UP001210865">
    <property type="component" value="Chromosome"/>
</dbReference>
<evidence type="ECO:0000256" key="3">
    <source>
        <dbReference type="ARBA" id="ARBA00022723"/>
    </source>
</evidence>
<dbReference type="PANTHER" id="PTHR11815">
    <property type="entry name" value="SUCCINYL-COA SYNTHETASE BETA CHAIN"/>
    <property type="match status" value="1"/>
</dbReference>
<dbReference type="InterPro" id="IPR013650">
    <property type="entry name" value="ATP-grasp_succ-CoA_synth-type"/>
</dbReference>
<organism evidence="9 10">
    <name type="scientific">Sphingomonas abietis</name>
    <dbReference type="NCBI Taxonomy" id="3012344"/>
    <lineage>
        <taxon>Bacteria</taxon>
        <taxon>Pseudomonadati</taxon>
        <taxon>Pseudomonadota</taxon>
        <taxon>Alphaproteobacteria</taxon>
        <taxon>Sphingomonadales</taxon>
        <taxon>Sphingomonadaceae</taxon>
        <taxon>Sphingomonas</taxon>
    </lineage>
</organism>
<reference evidence="9 10" key="1">
    <citation type="submission" date="2022-12" db="EMBL/GenBank/DDBJ databases">
        <title>Sphingomonas abieness sp. nov., an endophytic bacterium isolated from Abies koreana.</title>
        <authorList>
            <person name="Jiang L."/>
            <person name="Lee J."/>
        </authorList>
    </citation>
    <scope>NUCLEOTIDE SEQUENCE [LARGE SCALE GENOMIC DNA]</scope>
    <source>
        <strain evidence="10">PAMB 00755</strain>
    </source>
</reference>
<dbReference type="Gene3D" id="3.40.50.261">
    <property type="entry name" value="Succinyl-CoA synthetase domains"/>
    <property type="match status" value="1"/>
</dbReference>
<evidence type="ECO:0000259" key="8">
    <source>
        <dbReference type="PROSITE" id="PS50975"/>
    </source>
</evidence>
<keyword evidence="4 6" id="KW-0547">Nucleotide-binding</keyword>
<evidence type="ECO:0000256" key="1">
    <source>
        <dbReference type="ARBA" id="ARBA00022532"/>
    </source>
</evidence>
<dbReference type="PANTHER" id="PTHR11815:SF10">
    <property type="entry name" value="SUCCINATE--COA LIGASE [GDP-FORMING] SUBUNIT BETA, MITOCHONDRIAL"/>
    <property type="match status" value="1"/>
</dbReference>
<evidence type="ECO:0000256" key="6">
    <source>
        <dbReference type="HAMAP-Rule" id="MF_00558"/>
    </source>
</evidence>
<gene>
    <name evidence="6 9" type="primary">sucC</name>
    <name evidence="9" type="ORF">PBT88_20325</name>
</gene>
<dbReference type="PROSITE" id="PS01217">
    <property type="entry name" value="SUCCINYL_COA_LIG_3"/>
    <property type="match status" value="1"/>
</dbReference>
<keyword evidence="5 6" id="KW-0460">Magnesium</keyword>
<feature type="binding site" evidence="6">
    <location>
        <begin position="336"/>
        <end position="338"/>
    </location>
    <ligand>
        <name>substrate</name>
        <note>ligand shared with subunit alpha</note>
    </ligand>
</feature>
<dbReference type="SUPFAM" id="SSF56059">
    <property type="entry name" value="Glutathione synthetase ATP-binding domain-like"/>
    <property type="match status" value="1"/>
</dbReference>
<feature type="binding site" evidence="6">
    <location>
        <position position="112"/>
    </location>
    <ligand>
        <name>ATP</name>
        <dbReference type="ChEBI" id="CHEBI:30616"/>
    </ligand>
</feature>
<evidence type="ECO:0000256" key="5">
    <source>
        <dbReference type="ARBA" id="ARBA00022842"/>
    </source>
</evidence>
<feature type="binding site" evidence="6">
    <location>
        <begin position="53"/>
        <end position="55"/>
    </location>
    <ligand>
        <name>ATP</name>
        <dbReference type="ChEBI" id="CHEBI:30616"/>
    </ligand>
</feature>
<dbReference type="EMBL" id="CP115174">
    <property type="protein sequence ID" value="WBO22447.1"/>
    <property type="molecule type" value="Genomic_DNA"/>
</dbReference>
<protein>
    <recommendedName>
        <fullName evidence="6">Succinate--CoA ligase [ADP-forming] subunit beta</fullName>
        <ecNumber evidence="6">6.2.1.5</ecNumber>
    </recommendedName>
    <alternativeName>
        <fullName evidence="6">Succinyl-CoA synthetase subunit beta</fullName>
        <shortName evidence="6">SCS-beta</shortName>
    </alternativeName>
</protein>
<comment type="caution">
    <text evidence="6">Lacks conserved residue(s) required for the propagation of feature annotation.</text>
</comment>
<dbReference type="PIRSF" id="PIRSF001554">
    <property type="entry name" value="SucCS_beta"/>
    <property type="match status" value="1"/>
</dbReference>
<dbReference type="GO" id="GO:0004775">
    <property type="term" value="F:succinate-CoA ligase (ADP-forming) activity"/>
    <property type="evidence" value="ECO:0007669"/>
    <property type="project" value="UniProtKB-EC"/>
</dbReference>
<keyword evidence="6 7" id="KW-0067">ATP-binding</keyword>
<dbReference type="InterPro" id="IPR011761">
    <property type="entry name" value="ATP-grasp"/>
</dbReference>
<feature type="binding site" evidence="6">
    <location>
        <position position="228"/>
    </location>
    <ligand>
        <name>Mg(2+)</name>
        <dbReference type="ChEBI" id="CHEBI:18420"/>
    </ligand>
</feature>
<feature type="domain" description="ATP-grasp" evidence="8">
    <location>
        <begin position="9"/>
        <end position="259"/>
    </location>
</feature>
<comment type="function">
    <text evidence="6">Succinyl-CoA synthetase functions in the citric acid cycle (TCA), coupling the hydrolysis of succinyl-CoA to the synthesis of either ATP or GTP and thus represents the only step of substrate-level phosphorylation in the TCA. The beta subunit provides nucleotide specificity of the enzyme and binds the substrate succinate, while the binding sites for coenzyme A and phosphate are found in the alpha subunit.</text>
</comment>
<dbReference type="InterPro" id="IPR017866">
    <property type="entry name" value="Succ-CoA_synthase_bsu_CS"/>
</dbReference>
<evidence type="ECO:0000256" key="4">
    <source>
        <dbReference type="ARBA" id="ARBA00022741"/>
    </source>
</evidence>
<dbReference type="Gene3D" id="3.30.470.20">
    <property type="entry name" value="ATP-grasp fold, B domain"/>
    <property type="match status" value="1"/>
</dbReference>
<feature type="binding site" evidence="6">
    <location>
        <position position="279"/>
    </location>
    <ligand>
        <name>substrate</name>
        <note>ligand shared with subunit alpha</note>
    </ligand>
</feature>
<comment type="similarity">
    <text evidence="6">Belongs to the succinate/malate CoA ligase beta subunit family.</text>
</comment>
<dbReference type="InterPro" id="IPR013815">
    <property type="entry name" value="ATP_grasp_subdomain_1"/>
</dbReference>
<feature type="binding site" evidence="6">
    <location>
        <position position="117"/>
    </location>
    <ligand>
        <name>ATP</name>
        <dbReference type="ChEBI" id="CHEBI:30616"/>
    </ligand>
</feature>
<evidence type="ECO:0000256" key="7">
    <source>
        <dbReference type="PROSITE-ProRule" id="PRU00409"/>
    </source>
</evidence>
<dbReference type="InterPro" id="IPR005811">
    <property type="entry name" value="SUCC_ACL_C"/>
</dbReference>